<evidence type="ECO:0000256" key="1">
    <source>
        <dbReference type="SAM" id="SignalP"/>
    </source>
</evidence>
<proteinExistence type="predicted"/>
<protein>
    <recommendedName>
        <fullName evidence="4">Lipoprotein</fullName>
    </recommendedName>
</protein>
<feature type="chain" id="PRO_5042212968" description="Lipoprotein" evidence="1">
    <location>
        <begin position="23"/>
        <end position="151"/>
    </location>
</feature>
<name>A0AAE7DGY9_9PSED</name>
<dbReference type="AlphaFoldDB" id="A0AAE7DGY9"/>
<gene>
    <name evidence="2" type="ORF">HGP31_05195</name>
</gene>
<evidence type="ECO:0008006" key="4">
    <source>
        <dbReference type="Google" id="ProtNLM"/>
    </source>
</evidence>
<feature type="signal peptide" evidence="1">
    <location>
        <begin position="1"/>
        <end position="22"/>
    </location>
</feature>
<dbReference type="KEGG" id="pum:HGP31_05195"/>
<dbReference type="Proteomes" id="UP000501367">
    <property type="component" value="Chromosome"/>
</dbReference>
<evidence type="ECO:0000313" key="3">
    <source>
        <dbReference type="Proteomes" id="UP000501367"/>
    </source>
</evidence>
<reference evidence="2 3" key="1">
    <citation type="submission" date="2020-04" db="EMBL/GenBank/DDBJ databases">
        <authorList>
            <person name="Yao Y."/>
            <person name="He Z."/>
        </authorList>
    </citation>
    <scope>NUCLEOTIDE SEQUENCE [LARGE SCALE GENOMIC DNA]</scope>
    <source>
        <strain evidence="2 3">CY-1</strain>
    </source>
</reference>
<accession>A0AAE7DGY9</accession>
<organism evidence="2 3">
    <name type="scientific">Pseudomonas umsongensis</name>
    <dbReference type="NCBI Taxonomy" id="198618"/>
    <lineage>
        <taxon>Bacteria</taxon>
        <taxon>Pseudomonadati</taxon>
        <taxon>Pseudomonadota</taxon>
        <taxon>Gammaproteobacteria</taxon>
        <taxon>Pseudomonadales</taxon>
        <taxon>Pseudomonadaceae</taxon>
        <taxon>Pseudomonas</taxon>
    </lineage>
</organism>
<sequence length="151" mass="16532">MMNRIILPVLAILLTAQSPAFAINDKYRKQLEQSGCTQVSETQGCDIHKSKAENAKAGFTNPATDNSTTQTPYAGQWVAKSDAGATVATIRIDAKEQVWVNGKRVDAKRTDGTLQFHQGKLTFTLQGDRRLTGEDYWTDSDAGTKGPIEIE</sequence>
<evidence type="ECO:0000313" key="2">
    <source>
        <dbReference type="EMBL" id="QJC82422.1"/>
    </source>
</evidence>
<keyword evidence="1" id="KW-0732">Signal</keyword>
<dbReference type="EMBL" id="CP051487">
    <property type="protein sequence ID" value="QJC82422.1"/>
    <property type="molecule type" value="Genomic_DNA"/>
</dbReference>